<sequence>MDGTLQTMKASPTSRSPRMDLGKAASSCLPHRHALRGAVALKKIAHHAPFTPEDIQEFWVPTSTAMQLSGGPLLLEEPTLKTTFVFCDSHSGLHMLRPAIHPLYALQEEQEALLTEAQQWLAEASEPYAQETSCREQPSALPCEDKVWLDEAGFPPVEAEKHAPLYSALGECVAPEPERCEADRWLEEIGEQSSGQDIPLAMVKESCMAGF</sequence>
<keyword evidence="3" id="KW-1185">Reference proteome</keyword>
<name>A0ABR2Z2U0_9CHLO</name>
<dbReference type="Proteomes" id="UP001491310">
    <property type="component" value="Unassembled WGS sequence"/>
</dbReference>
<evidence type="ECO:0000313" key="3">
    <source>
        <dbReference type="Proteomes" id="UP001491310"/>
    </source>
</evidence>
<proteinExistence type="predicted"/>
<comment type="caution">
    <text evidence="2">The sequence shown here is derived from an EMBL/GenBank/DDBJ whole genome shotgun (WGS) entry which is preliminary data.</text>
</comment>
<evidence type="ECO:0000313" key="2">
    <source>
        <dbReference type="EMBL" id="KAK9918285.1"/>
    </source>
</evidence>
<organism evidence="2 3">
    <name type="scientific">Coccomyxa subellipsoidea</name>
    <dbReference type="NCBI Taxonomy" id="248742"/>
    <lineage>
        <taxon>Eukaryota</taxon>
        <taxon>Viridiplantae</taxon>
        <taxon>Chlorophyta</taxon>
        <taxon>core chlorophytes</taxon>
        <taxon>Trebouxiophyceae</taxon>
        <taxon>Trebouxiophyceae incertae sedis</taxon>
        <taxon>Coccomyxaceae</taxon>
        <taxon>Coccomyxa</taxon>
    </lineage>
</organism>
<protein>
    <submittedName>
        <fullName evidence="2">Uncharacterized protein</fullName>
    </submittedName>
</protein>
<reference evidence="2 3" key="1">
    <citation type="journal article" date="2024" name="Nat. Commun.">
        <title>Phylogenomics reveals the evolutionary origins of lichenization in chlorophyte algae.</title>
        <authorList>
            <person name="Puginier C."/>
            <person name="Libourel C."/>
            <person name="Otte J."/>
            <person name="Skaloud P."/>
            <person name="Haon M."/>
            <person name="Grisel S."/>
            <person name="Petersen M."/>
            <person name="Berrin J.G."/>
            <person name="Delaux P.M."/>
            <person name="Dal Grande F."/>
            <person name="Keller J."/>
        </authorList>
    </citation>
    <scope>NUCLEOTIDE SEQUENCE [LARGE SCALE GENOMIC DNA]</scope>
    <source>
        <strain evidence="2 3">SAG 216-7</strain>
    </source>
</reference>
<feature type="region of interest" description="Disordered" evidence="1">
    <location>
        <begin position="1"/>
        <end position="23"/>
    </location>
</feature>
<dbReference type="EMBL" id="JALJOT010000001">
    <property type="protein sequence ID" value="KAK9918285.1"/>
    <property type="molecule type" value="Genomic_DNA"/>
</dbReference>
<evidence type="ECO:0000256" key="1">
    <source>
        <dbReference type="SAM" id="MobiDB-lite"/>
    </source>
</evidence>
<gene>
    <name evidence="2" type="ORF">WJX75_002833</name>
</gene>
<feature type="compositionally biased region" description="Polar residues" evidence="1">
    <location>
        <begin position="1"/>
        <end position="16"/>
    </location>
</feature>
<accession>A0ABR2Z2U0</accession>